<evidence type="ECO:0000313" key="1">
    <source>
        <dbReference type="EMBL" id="RAH68501.1"/>
    </source>
</evidence>
<accession>A0ACD1H4F5</accession>
<sequence>MRRNPSRPTGPRRRRHYFGCLGFPPLLCRGSPQRTKGRGYRCSLARYSPSGPRSSIHAEPVEDRGPRALGLQCGGGLTRAEAGFSVAADRTAGAGRRHTLHLP</sequence>
<evidence type="ECO:0000313" key="2">
    <source>
        <dbReference type="Proteomes" id="UP000249661"/>
    </source>
</evidence>
<reference evidence="1" key="1">
    <citation type="submission" date="2018-02" db="EMBL/GenBank/DDBJ databases">
        <title>The genomes of Aspergillus section Nigri reveals drivers in fungal speciation.</title>
        <authorList>
            <consortium name="DOE Joint Genome Institute"/>
            <person name="Vesth T.C."/>
            <person name="Nybo J."/>
            <person name="Theobald S."/>
            <person name="Brandl J."/>
            <person name="Frisvad J.C."/>
            <person name="Nielsen K.F."/>
            <person name="Lyhne E.K."/>
            <person name="Kogle M.E."/>
            <person name="Kuo A."/>
            <person name="Riley R."/>
            <person name="Clum A."/>
            <person name="Nolan M."/>
            <person name="Lipzen A."/>
            <person name="Salamov A."/>
            <person name="Henrissat B."/>
            <person name="Wiebenga A."/>
            <person name="De vries R.P."/>
            <person name="Grigoriev I.V."/>
            <person name="Mortensen U.H."/>
            <person name="Andersen M.R."/>
            <person name="Baker S.E."/>
        </authorList>
    </citation>
    <scope>NUCLEOTIDE SEQUENCE</scope>
    <source>
        <strain evidence="1">CBS 121060</strain>
    </source>
</reference>
<keyword evidence="2" id="KW-1185">Reference proteome</keyword>
<dbReference type="EMBL" id="KZ824966">
    <property type="protein sequence ID" value="RAH68501.1"/>
    <property type="molecule type" value="Genomic_DNA"/>
</dbReference>
<organism evidence="1 2">
    <name type="scientific">Aspergillus aculeatinus CBS 121060</name>
    <dbReference type="NCBI Taxonomy" id="1448322"/>
    <lineage>
        <taxon>Eukaryota</taxon>
        <taxon>Fungi</taxon>
        <taxon>Dikarya</taxon>
        <taxon>Ascomycota</taxon>
        <taxon>Pezizomycotina</taxon>
        <taxon>Eurotiomycetes</taxon>
        <taxon>Eurotiomycetidae</taxon>
        <taxon>Eurotiales</taxon>
        <taxon>Aspergillaceae</taxon>
        <taxon>Aspergillus</taxon>
        <taxon>Aspergillus subgen. Circumdati</taxon>
    </lineage>
</organism>
<proteinExistence type="predicted"/>
<gene>
    <name evidence="1" type="ORF">BO66DRAFT_126152</name>
</gene>
<name>A0ACD1H4F5_9EURO</name>
<dbReference type="Proteomes" id="UP000249661">
    <property type="component" value="Unassembled WGS sequence"/>
</dbReference>
<protein>
    <submittedName>
        <fullName evidence="1">Uncharacterized protein</fullName>
    </submittedName>
</protein>